<keyword evidence="4 5" id="KW-0648">Protein biosynthesis</keyword>
<dbReference type="Gene3D" id="1.10.8.10">
    <property type="entry name" value="DNA helicase RuvA subunit, C-terminal domain"/>
    <property type="match status" value="1"/>
</dbReference>
<dbReference type="Pfam" id="PF25025">
    <property type="entry name" value="EF-Ts_N"/>
    <property type="match status" value="1"/>
</dbReference>
<proteinExistence type="inferred from homology"/>
<dbReference type="Pfam" id="PF00889">
    <property type="entry name" value="EF_TS"/>
    <property type="match status" value="1"/>
</dbReference>
<evidence type="ECO:0000313" key="7">
    <source>
        <dbReference type="EMBL" id="OHA92755.1"/>
    </source>
</evidence>
<name>A0A1G2T642_9BACT</name>
<dbReference type="SUPFAM" id="SSF46934">
    <property type="entry name" value="UBA-like"/>
    <property type="match status" value="1"/>
</dbReference>
<keyword evidence="5" id="KW-0963">Cytoplasm</keyword>
<evidence type="ECO:0000256" key="1">
    <source>
        <dbReference type="ARBA" id="ARBA00005532"/>
    </source>
</evidence>
<evidence type="ECO:0000256" key="2">
    <source>
        <dbReference type="ARBA" id="ARBA00016956"/>
    </source>
</evidence>
<organism evidence="7 8">
    <name type="scientific">Candidatus Zambryskibacteria bacterium RIFCSPHIGHO2_02_38_10.5</name>
    <dbReference type="NCBI Taxonomy" id="1802742"/>
    <lineage>
        <taxon>Bacteria</taxon>
        <taxon>Candidatus Zambryskiibacteriota</taxon>
    </lineage>
</organism>
<sequence>MTITTELVKKLRDETGISVMQCKKALEEVGGDMEKAKVFLQQKSAEISQKKGDRTLGAGVISSYIHATGNVGTMIELLCETDFVAKNEEFKSLARDIAMHATAMNPENEQALLVQPFIKNPEVTITNLLQLAVQKFGEKIEISRFIRYSVSQ</sequence>
<evidence type="ECO:0000259" key="6">
    <source>
        <dbReference type="Pfam" id="PF00889"/>
    </source>
</evidence>
<dbReference type="SUPFAM" id="SSF54713">
    <property type="entry name" value="Elongation factor Ts (EF-Ts), dimerisation domain"/>
    <property type="match status" value="1"/>
</dbReference>
<evidence type="ECO:0000256" key="3">
    <source>
        <dbReference type="ARBA" id="ARBA00022768"/>
    </source>
</evidence>
<feature type="region of interest" description="Involved in Mg(2+) ion dislocation from EF-Tu" evidence="5">
    <location>
        <begin position="81"/>
        <end position="84"/>
    </location>
</feature>
<dbReference type="NCBIfam" id="TIGR00116">
    <property type="entry name" value="tsf"/>
    <property type="match status" value="1"/>
</dbReference>
<dbReference type="CDD" id="cd14275">
    <property type="entry name" value="UBA_EF-Ts"/>
    <property type="match status" value="1"/>
</dbReference>
<dbReference type="HAMAP" id="MF_00050">
    <property type="entry name" value="EF_Ts"/>
    <property type="match status" value="1"/>
</dbReference>
<dbReference type="InterPro" id="IPR009060">
    <property type="entry name" value="UBA-like_sf"/>
</dbReference>
<evidence type="ECO:0000256" key="4">
    <source>
        <dbReference type="ARBA" id="ARBA00022917"/>
    </source>
</evidence>
<dbReference type="Proteomes" id="UP000179264">
    <property type="component" value="Unassembled WGS sequence"/>
</dbReference>
<gene>
    <name evidence="5" type="primary">tsf</name>
    <name evidence="7" type="ORF">A2W58_03195</name>
</gene>
<keyword evidence="3 5" id="KW-0251">Elongation factor</keyword>
<dbReference type="InterPro" id="IPR036402">
    <property type="entry name" value="EF-Ts_dimer_sf"/>
</dbReference>
<reference evidence="7 8" key="1">
    <citation type="journal article" date="2016" name="Nat. Commun.">
        <title>Thousands of microbial genomes shed light on interconnected biogeochemical processes in an aquifer system.</title>
        <authorList>
            <person name="Anantharaman K."/>
            <person name="Brown C.T."/>
            <person name="Hug L.A."/>
            <person name="Sharon I."/>
            <person name="Castelle C.J."/>
            <person name="Probst A.J."/>
            <person name="Thomas B.C."/>
            <person name="Singh A."/>
            <person name="Wilkins M.J."/>
            <person name="Karaoz U."/>
            <person name="Brodie E.L."/>
            <person name="Williams K.H."/>
            <person name="Hubbard S.S."/>
            <person name="Banfield J.F."/>
        </authorList>
    </citation>
    <scope>NUCLEOTIDE SEQUENCE [LARGE SCALE GENOMIC DNA]</scope>
</reference>
<dbReference type="EMBL" id="MHVL01000038">
    <property type="protein sequence ID" value="OHA92755.1"/>
    <property type="molecule type" value="Genomic_DNA"/>
</dbReference>
<comment type="subcellular location">
    <subcellularLocation>
        <location evidence="5">Cytoplasm</location>
    </subcellularLocation>
</comment>
<dbReference type="InterPro" id="IPR001816">
    <property type="entry name" value="Transl_elong_EFTs/EF1B"/>
</dbReference>
<protein>
    <recommendedName>
        <fullName evidence="2 5">Elongation factor Ts</fullName>
        <shortName evidence="5">EF-Ts</shortName>
    </recommendedName>
</protein>
<accession>A0A1G2T642</accession>
<comment type="caution">
    <text evidence="7">The sequence shown here is derived from an EMBL/GenBank/DDBJ whole genome shotgun (WGS) entry which is preliminary data.</text>
</comment>
<dbReference type="AlphaFoldDB" id="A0A1G2T642"/>
<dbReference type="FunFam" id="1.10.8.10:FF:000001">
    <property type="entry name" value="Elongation factor Ts"/>
    <property type="match status" value="1"/>
</dbReference>
<comment type="similarity">
    <text evidence="1 5">Belongs to the EF-Ts family.</text>
</comment>
<dbReference type="GO" id="GO:0003746">
    <property type="term" value="F:translation elongation factor activity"/>
    <property type="evidence" value="ECO:0007669"/>
    <property type="project" value="UniProtKB-UniRule"/>
</dbReference>
<feature type="domain" description="Translation elongation factor EFTs/EF1B dimerisation" evidence="6">
    <location>
        <begin position="72"/>
        <end position="150"/>
    </location>
</feature>
<dbReference type="PANTHER" id="PTHR11741:SF0">
    <property type="entry name" value="ELONGATION FACTOR TS, MITOCHONDRIAL"/>
    <property type="match status" value="1"/>
</dbReference>
<evidence type="ECO:0000313" key="8">
    <source>
        <dbReference type="Proteomes" id="UP000179264"/>
    </source>
</evidence>
<dbReference type="PANTHER" id="PTHR11741">
    <property type="entry name" value="ELONGATION FACTOR TS"/>
    <property type="match status" value="1"/>
</dbReference>
<dbReference type="InterPro" id="IPR014039">
    <property type="entry name" value="Transl_elong_EFTs/EF1B_dimer"/>
</dbReference>
<dbReference type="GO" id="GO:0005737">
    <property type="term" value="C:cytoplasm"/>
    <property type="evidence" value="ECO:0007669"/>
    <property type="project" value="UniProtKB-SubCell"/>
</dbReference>
<evidence type="ECO:0000256" key="5">
    <source>
        <dbReference type="HAMAP-Rule" id="MF_00050"/>
    </source>
</evidence>
<comment type="function">
    <text evidence="5">Associates with the EF-Tu.GDP complex and induces the exchange of GDP to GTP. It remains bound to the aminoacyl-tRNA.EF-Tu.GTP complex up to the GTP hydrolysis stage on the ribosome.</text>
</comment>
<dbReference type="Gene3D" id="3.30.479.20">
    <property type="entry name" value="Elongation factor Ts, dimerisation domain"/>
    <property type="match status" value="1"/>
</dbReference>